<dbReference type="Proteomes" id="UP001220022">
    <property type="component" value="Unassembled WGS sequence"/>
</dbReference>
<reference evidence="3 4" key="1">
    <citation type="submission" date="2023-03" db="EMBL/GenBank/DDBJ databases">
        <title>Draft genome sequence of type strain Streptomyces ferralitis JCM 14344.</title>
        <authorList>
            <person name="Klaysubun C."/>
            <person name="Duangmal K."/>
        </authorList>
    </citation>
    <scope>NUCLEOTIDE SEQUENCE [LARGE SCALE GENOMIC DNA]</scope>
    <source>
        <strain evidence="3 4">JCM 14344</strain>
    </source>
</reference>
<feature type="domain" description="Deoxyribonuclease NucA/NucB" evidence="2">
    <location>
        <begin position="339"/>
        <end position="418"/>
    </location>
</feature>
<feature type="chain" id="PRO_5045958196" evidence="1">
    <location>
        <begin position="25"/>
        <end position="422"/>
    </location>
</feature>
<dbReference type="EMBL" id="JARHTQ010000001">
    <property type="protein sequence ID" value="MDF2254384.1"/>
    <property type="molecule type" value="Genomic_DNA"/>
</dbReference>
<protein>
    <submittedName>
        <fullName evidence="3">NucA/NucB deoxyribonuclease domain-containing protein</fullName>
    </submittedName>
</protein>
<organism evidence="3 4">
    <name type="scientific">Streptantibioticus ferralitis</name>
    <dbReference type="NCBI Taxonomy" id="236510"/>
    <lineage>
        <taxon>Bacteria</taxon>
        <taxon>Bacillati</taxon>
        <taxon>Actinomycetota</taxon>
        <taxon>Actinomycetes</taxon>
        <taxon>Kitasatosporales</taxon>
        <taxon>Streptomycetaceae</taxon>
        <taxon>Streptantibioticus</taxon>
    </lineage>
</organism>
<proteinExistence type="predicted"/>
<dbReference type="InterPro" id="IPR029476">
    <property type="entry name" value="DNase_NucA_NucB"/>
</dbReference>
<accession>A0ABT5YS64</accession>
<evidence type="ECO:0000313" key="4">
    <source>
        <dbReference type="Proteomes" id="UP001220022"/>
    </source>
</evidence>
<gene>
    <name evidence="3" type="ORF">P2L57_01175</name>
</gene>
<evidence type="ECO:0000256" key="1">
    <source>
        <dbReference type="SAM" id="SignalP"/>
    </source>
</evidence>
<dbReference type="RefSeq" id="WP_275806688.1">
    <property type="nucleotide sequence ID" value="NZ_BAAANM010000005.1"/>
</dbReference>
<name>A0ABT5YS64_9ACTN</name>
<evidence type="ECO:0000313" key="3">
    <source>
        <dbReference type="EMBL" id="MDF2254384.1"/>
    </source>
</evidence>
<comment type="caution">
    <text evidence="3">The sequence shown here is derived from an EMBL/GenBank/DDBJ whole genome shotgun (WGS) entry which is preliminary data.</text>
</comment>
<keyword evidence="4" id="KW-1185">Reference proteome</keyword>
<evidence type="ECO:0000259" key="2">
    <source>
        <dbReference type="Pfam" id="PF14040"/>
    </source>
</evidence>
<sequence length="422" mass="45049">MRRCLSAVLATLAVVLFAASGANAQPFKPQQATGVFFTVDDTHPTLPIGTTLTAPPDNGGETPVPAELHEHGDVTAQQVSVIRGNDPADESASAAQVSVASCRSLFGSKKGERVLNHYNYCQSGKCGYYWVEDKKIVGIVTYRCTTAGQGTKGSRAIRFETGFDNFKVIGKPPADPPLRVYWATNGYSGVDGSNKPCSVHGDGPQSQAEWENGKTAIFTISSAKTDGYSRDFVSRCSVGQWGAVDNTVGNNILQNGVRFDSASYLGSKGAGIFDRVKAVMHYSLSSSRHGAVAAHIHLAQTNPAATYPPLPGGGTKSIPGSPASGKPLHRLMSSWDGAATTRYNKNRAVVSNTCAALTHQPDQECDEYPFASTWEGAGKGDGNFSVQYLDKTQNGNAGTDLNNWYVADRILHNDEFYVQIDP</sequence>
<keyword evidence="1" id="KW-0732">Signal</keyword>
<feature type="signal peptide" evidence="1">
    <location>
        <begin position="1"/>
        <end position="24"/>
    </location>
</feature>
<dbReference type="Pfam" id="PF14040">
    <property type="entry name" value="DNase_NucA_NucB"/>
    <property type="match status" value="1"/>
</dbReference>